<dbReference type="InterPro" id="IPR023631">
    <property type="entry name" value="Amidase_dom"/>
</dbReference>
<dbReference type="Proteomes" id="UP000779507">
    <property type="component" value="Unassembled WGS sequence"/>
</dbReference>
<sequence>MTTRYTSGRLFLLVLLGTVLGSGCRQSARPDAPANAPRFEVAEASIADVQGALKRGDCNCEQLVRAYQARIAAYDQPTGLNAIILTNPAALATAKELDAEYRRTGKMRALHCIPLIVKDNYNTAGLQTAAGSLALKGFAPTTDATVVRALKAAGAIVLAKSNMAEWAFSPMVTISSLAGETRNPYNLAHVPAGSSGGTAAAVAASFGTAGLGTDTGNSIRGPSSHNALVGFRPTLGLVSRAGIVPLYLRNDTGGPMARSVADATRLLEVMAGPDPADPLTAYSAGQVPAGGYQRFLIKDGLKGARIGVLRTLSERNPDPQVKAVFAQAVADLRRAGAVVVDVDIPDFAQVSKGQWASVFKHDVNAYLAAQGPGVPVKNIDAVLASGKYAAYIKENLQDELAHGVSPAASTAGRGEAYTDPRRIAFRRAVTAVMDRYQVGALVYPTWNNPPAKVGDFKGYKGDNSQLIAPHTGQPAFTVPMGFTYDHLPAGLQFLGRSFDEPTLIKYAYAYEQATHHRRAPARFPALPGVASQQKAGR</sequence>
<evidence type="ECO:0000313" key="3">
    <source>
        <dbReference type="Proteomes" id="UP000779507"/>
    </source>
</evidence>
<dbReference type="PROSITE" id="PS51257">
    <property type="entry name" value="PROKAR_LIPOPROTEIN"/>
    <property type="match status" value="1"/>
</dbReference>
<reference evidence="2 3" key="1">
    <citation type="submission" date="2020-05" db="EMBL/GenBank/DDBJ databases">
        <title>Genomic Encyclopedia of Type Strains, Phase IV (KMG-V): Genome sequencing to study the core and pangenomes of soil and plant-associated prokaryotes.</title>
        <authorList>
            <person name="Whitman W."/>
        </authorList>
    </citation>
    <scope>NUCLEOTIDE SEQUENCE [LARGE SCALE GENOMIC DNA]</scope>
    <source>
        <strain evidence="2 3">9A</strain>
    </source>
</reference>
<evidence type="ECO:0000313" key="2">
    <source>
        <dbReference type="EMBL" id="NRT18220.1"/>
    </source>
</evidence>
<gene>
    <name evidence="2" type="ORF">HNP98_001031</name>
</gene>
<keyword evidence="3" id="KW-1185">Reference proteome</keyword>
<dbReference type="Pfam" id="PF01425">
    <property type="entry name" value="Amidase"/>
    <property type="match status" value="1"/>
</dbReference>
<feature type="domain" description="Amidase" evidence="1">
    <location>
        <begin position="63"/>
        <end position="503"/>
    </location>
</feature>
<accession>A0ABX2FM49</accession>
<organism evidence="2 3">
    <name type="scientific">Hymenobacter caeli</name>
    <dbReference type="NCBI Taxonomy" id="2735894"/>
    <lineage>
        <taxon>Bacteria</taxon>
        <taxon>Pseudomonadati</taxon>
        <taxon>Bacteroidota</taxon>
        <taxon>Cytophagia</taxon>
        <taxon>Cytophagales</taxon>
        <taxon>Hymenobacteraceae</taxon>
        <taxon>Hymenobacter</taxon>
    </lineage>
</organism>
<evidence type="ECO:0000259" key="1">
    <source>
        <dbReference type="Pfam" id="PF01425"/>
    </source>
</evidence>
<dbReference type="RefSeq" id="WP_173808958.1">
    <property type="nucleotide sequence ID" value="NZ_JABSNP010000003.1"/>
</dbReference>
<dbReference type="Gene3D" id="3.90.1300.10">
    <property type="entry name" value="Amidase signature (AS) domain"/>
    <property type="match status" value="1"/>
</dbReference>
<dbReference type="PANTHER" id="PTHR42678">
    <property type="entry name" value="AMIDASE"/>
    <property type="match status" value="1"/>
</dbReference>
<dbReference type="SUPFAM" id="SSF75304">
    <property type="entry name" value="Amidase signature (AS) enzymes"/>
    <property type="match status" value="1"/>
</dbReference>
<comment type="caution">
    <text evidence="2">The sequence shown here is derived from an EMBL/GenBank/DDBJ whole genome shotgun (WGS) entry which is preliminary data.</text>
</comment>
<dbReference type="EMBL" id="JABSNP010000003">
    <property type="protein sequence ID" value="NRT18220.1"/>
    <property type="molecule type" value="Genomic_DNA"/>
</dbReference>
<proteinExistence type="predicted"/>
<name>A0ABX2FM49_9BACT</name>
<dbReference type="InterPro" id="IPR036928">
    <property type="entry name" value="AS_sf"/>
</dbReference>
<dbReference type="PANTHER" id="PTHR42678:SF34">
    <property type="entry name" value="OS04G0183300 PROTEIN"/>
    <property type="match status" value="1"/>
</dbReference>
<protein>
    <submittedName>
        <fullName evidence="2">Asp-tRNA(Asn)/Glu-tRNA(Gln) amidotransferase A subunit family amidase</fullName>
    </submittedName>
</protein>